<comment type="function">
    <text evidence="9">Mutarotase converts alpha-aldose to the beta-anomer. It is active on D-glucose, L-arabinose, D-xylose, D-galactose, maltose and lactose.</text>
</comment>
<dbReference type="PRINTS" id="PR00757">
    <property type="entry name" value="AMINEOXDASEF"/>
</dbReference>
<dbReference type="Gene3D" id="1.10.405.10">
    <property type="entry name" value="Guanine Nucleotide Dissociation Inhibitor, domain 1"/>
    <property type="match status" value="1"/>
</dbReference>
<feature type="domain" description="Amine oxidase" evidence="14">
    <location>
        <begin position="12"/>
        <end position="456"/>
    </location>
</feature>
<comment type="similarity">
    <text evidence="13">Belongs to the flavin monoamine oxidase family.</text>
</comment>
<dbReference type="InterPro" id="IPR002937">
    <property type="entry name" value="Amino_oxidase"/>
</dbReference>
<dbReference type="SUPFAM" id="SSF54373">
    <property type="entry name" value="FAD-linked reductases, C-terminal domain"/>
    <property type="match status" value="1"/>
</dbReference>
<dbReference type="AlphaFoldDB" id="A0A261XXX7"/>
<reference evidence="16 17" key="1">
    <citation type="journal article" date="2017" name="Mycologia">
        <title>Bifiguratus adelaidae, gen. et sp. nov., a new member of Mucoromycotina in endophytic and soil-dwelling habitats.</title>
        <authorList>
            <person name="Torres-Cruz T.J."/>
            <person name="Billingsley Tobias T.L."/>
            <person name="Almatruk M."/>
            <person name="Hesse C."/>
            <person name="Kuske C.R."/>
            <person name="Desiro A."/>
            <person name="Benucci G.M."/>
            <person name="Bonito G."/>
            <person name="Stajich J.E."/>
            <person name="Dunlap C."/>
            <person name="Arnold A.E."/>
            <person name="Porras-Alfaro A."/>
        </authorList>
    </citation>
    <scope>NUCLEOTIDE SEQUENCE [LARGE SCALE GENOMIC DNA]</scope>
    <source>
        <strain evidence="16 17">AZ0501</strain>
    </source>
</reference>
<dbReference type="SUPFAM" id="SSF51735">
    <property type="entry name" value="NAD(P)-binding Rossmann-fold domains"/>
    <property type="match status" value="1"/>
</dbReference>
<dbReference type="CDD" id="cd05247">
    <property type="entry name" value="UDP_G4E_1_SDR_e"/>
    <property type="match status" value="1"/>
</dbReference>
<evidence type="ECO:0000256" key="7">
    <source>
        <dbReference type="ARBA" id="ARBA00023027"/>
    </source>
</evidence>
<evidence type="ECO:0000256" key="10">
    <source>
        <dbReference type="ARBA" id="ARBA00037955"/>
    </source>
</evidence>
<dbReference type="Pfam" id="PF16363">
    <property type="entry name" value="GDP_Man_Dehyd"/>
    <property type="match status" value="1"/>
</dbReference>
<dbReference type="Gene3D" id="3.40.50.720">
    <property type="entry name" value="NAD(P)-binding Rossmann-like Domain"/>
    <property type="match status" value="1"/>
</dbReference>
<dbReference type="PANTHER" id="PTHR43725">
    <property type="entry name" value="UDP-GLUCOSE 4-EPIMERASE"/>
    <property type="match status" value="1"/>
</dbReference>
<evidence type="ECO:0000256" key="2">
    <source>
        <dbReference type="ARBA" id="ARBA00001911"/>
    </source>
</evidence>
<dbReference type="GO" id="GO:0005829">
    <property type="term" value="C:cytosol"/>
    <property type="evidence" value="ECO:0007669"/>
    <property type="project" value="TreeGrafter"/>
</dbReference>
<evidence type="ECO:0000256" key="1">
    <source>
        <dbReference type="ARBA" id="ARBA00000083"/>
    </source>
</evidence>
<dbReference type="EC" id="1.4.3.-" evidence="13"/>
<feature type="binding site" evidence="12">
    <location>
        <begin position="32"/>
        <end position="33"/>
    </location>
    <ligand>
        <name>FAD</name>
        <dbReference type="ChEBI" id="CHEBI:57692"/>
    </ligand>
</feature>
<dbReference type="GO" id="GO:0006012">
    <property type="term" value="P:galactose metabolic process"/>
    <property type="evidence" value="ECO:0007669"/>
    <property type="project" value="InterPro"/>
</dbReference>
<dbReference type="InterPro" id="IPR036188">
    <property type="entry name" value="FAD/NAD-bd_sf"/>
</dbReference>
<evidence type="ECO:0000256" key="9">
    <source>
        <dbReference type="ARBA" id="ARBA00037676"/>
    </source>
</evidence>
<evidence type="ECO:0000256" key="4">
    <source>
        <dbReference type="ARBA" id="ARBA00004947"/>
    </source>
</evidence>
<dbReference type="GO" id="GO:0016491">
    <property type="term" value="F:oxidoreductase activity"/>
    <property type="evidence" value="ECO:0007669"/>
    <property type="project" value="UniProtKB-KW"/>
</dbReference>
<evidence type="ECO:0000313" key="16">
    <source>
        <dbReference type="EMBL" id="OZJ03207.1"/>
    </source>
</evidence>
<comment type="cofactor">
    <cofactor evidence="3 13">
        <name>FAD</name>
        <dbReference type="ChEBI" id="CHEBI:57692"/>
    </cofactor>
</comment>
<proteinExistence type="inferred from homology"/>
<dbReference type="OrthoDB" id="9402762at2759"/>
<dbReference type="Gene3D" id="3.90.25.10">
    <property type="entry name" value="UDP-galactose 4-epimerase, domain 1"/>
    <property type="match status" value="1"/>
</dbReference>
<dbReference type="InterPro" id="IPR016040">
    <property type="entry name" value="NAD(P)-bd_dom"/>
</dbReference>
<evidence type="ECO:0000256" key="5">
    <source>
        <dbReference type="ARBA" id="ARBA00005028"/>
    </source>
</evidence>
<dbReference type="InterPro" id="IPR001613">
    <property type="entry name" value="Flavin_amine_oxidase"/>
</dbReference>
<dbReference type="SUPFAM" id="SSF51905">
    <property type="entry name" value="FAD/NAD(P)-binding domain"/>
    <property type="match status" value="1"/>
</dbReference>
<dbReference type="NCBIfam" id="NF007956">
    <property type="entry name" value="PRK10675.1"/>
    <property type="match status" value="1"/>
</dbReference>
<dbReference type="Gene3D" id="3.90.660.10">
    <property type="match status" value="1"/>
</dbReference>
<comment type="catalytic activity">
    <reaction evidence="1">
        <text>UDP-alpha-D-glucose = UDP-alpha-D-galactose</text>
        <dbReference type="Rhea" id="RHEA:22168"/>
        <dbReference type="ChEBI" id="CHEBI:58885"/>
        <dbReference type="ChEBI" id="CHEBI:66914"/>
        <dbReference type="EC" id="5.1.3.2"/>
    </reaction>
</comment>
<accession>A0A261XXX7</accession>
<evidence type="ECO:0000313" key="17">
    <source>
        <dbReference type="Proteomes" id="UP000242875"/>
    </source>
</evidence>
<keyword evidence="8" id="KW-0413">Isomerase</keyword>
<organism evidence="16 17">
    <name type="scientific">Bifiguratus adelaidae</name>
    <dbReference type="NCBI Taxonomy" id="1938954"/>
    <lineage>
        <taxon>Eukaryota</taxon>
        <taxon>Fungi</taxon>
        <taxon>Fungi incertae sedis</taxon>
        <taxon>Mucoromycota</taxon>
        <taxon>Mucoromycotina</taxon>
        <taxon>Endogonomycetes</taxon>
        <taxon>Endogonales</taxon>
        <taxon>Endogonales incertae sedis</taxon>
        <taxon>Bifiguratus</taxon>
    </lineage>
</organism>
<dbReference type="NCBIfam" id="TIGR01179">
    <property type="entry name" value="galE"/>
    <property type="match status" value="1"/>
</dbReference>
<feature type="binding site" evidence="12">
    <location>
        <position position="346"/>
    </location>
    <ligand>
        <name>substrate</name>
    </ligand>
</feature>
<gene>
    <name evidence="16" type="ORF">BZG36_04537</name>
</gene>
<keyword evidence="13" id="KW-0274">FAD</keyword>
<keyword evidence="7" id="KW-0520">NAD</keyword>
<dbReference type="GO" id="GO:0003978">
    <property type="term" value="F:UDP-glucose 4-epimerase activity"/>
    <property type="evidence" value="ECO:0007669"/>
    <property type="project" value="UniProtKB-EC"/>
</dbReference>
<protein>
    <recommendedName>
        <fullName evidence="13">Amine oxidase</fullName>
        <ecNumber evidence="13">1.4.3.-</ecNumber>
    </recommendedName>
</protein>
<dbReference type="Gene3D" id="3.50.50.60">
    <property type="entry name" value="FAD/NAD(P)-binding domain"/>
    <property type="match status" value="1"/>
</dbReference>
<evidence type="ECO:0000259" key="14">
    <source>
        <dbReference type="Pfam" id="PF01593"/>
    </source>
</evidence>
<dbReference type="PANTHER" id="PTHR43725:SF47">
    <property type="entry name" value="UDP-GLUCOSE 4-EPIMERASE"/>
    <property type="match status" value="1"/>
</dbReference>
<comment type="pathway">
    <text evidence="5">Carbohydrate metabolism; hexose metabolism.</text>
</comment>
<dbReference type="InterPro" id="IPR005886">
    <property type="entry name" value="UDP_G4E"/>
</dbReference>
<evidence type="ECO:0000256" key="8">
    <source>
        <dbReference type="ARBA" id="ARBA00023235"/>
    </source>
</evidence>
<evidence type="ECO:0000256" key="11">
    <source>
        <dbReference type="ARBA" id="ARBA00038238"/>
    </source>
</evidence>
<sequence length="829" mass="90845">MNVDVVIVGAGLAGLQTARLLHKTGFGVHVLEAQDRIGGRTKGVELENGKVDVGGQWVGRKQTQILALLKEFGIGTYPQYIDGKKVQVHPKYGIKTFSGLIPPLSLVDLQMNGIMQCDKLMAEIDPQNPGVSARSIEFDSQTVESWSRQNCKTVDARETIALAVRTIFGVDPSELSMLTFLYAVKTGGGITELSSTKDGSQEWKIDGSASSLAEKIAQDLPSESISLSSPVVRIVQGETQVHVFSQGPAGKRTELIGKYVVMAIPPSQTGHIDYSPQLPFARVKLCEKSFMGSVVKVILQYETAFWRDNGYSGEAFIYDGYEELAPVTMFVDGCSGDMKIKALIGFICGRHAYEYARLLETDPEKAKASVINQAESIFGKEAQAPIFYHAENWIKTPYTYGAYCNVFPTGCLSLFGDALRTPIDRMHFAGTETAREHAGYMSGALESAERVSQEIIDCIVANCTWKDLELTKQTTTPLTGNKPTNYGDTGRKLTGGAGYIGSHTVVELVQDGQNVVVIDNMHNASFEAMRRIEKITGKKVPFAPVDILDKEGLNKIFEKFDIWAVIHFAGLKAVGESSKIPLDYYHNNISGTITLLEVMKAHNVKDMVFSSSATVYGDPPIIPIPETCPTGSVNPYGRTKLFIEHIMRDLCTAEPEWNCALLRYFNPAGAHPSGLMGEDPRGVPNNLMPYLAQVAVGKREYLTVFGNDYKSKDGTGIRDYIHVVDLARGHLAALKKCHERFGCREWNLGTGHGSTVLEMIAAFSKAVGRELPYKIAPRRAGDVPNLTADPTRANKELNWKAELSLEQACADLWHWQSNNPEGLLGPTAA</sequence>
<feature type="domain" description="NAD(P)-binding" evidence="15">
    <location>
        <begin position="494"/>
        <end position="811"/>
    </location>
</feature>
<evidence type="ECO:0000259" key="15">
    <source>
        <dbReference type="Pfam" id="PF16363"/>
    </source>
</evidence>
<dbReference type="Proteomes" id="UP000242875">
    <property type="component" value="Unassembled WGS sequence"/>
</dbReference>
<comment type="pathway">
    <text evidence="4">Carbohydrate metabolism; galactose metabolism.</text>
</comment>
<comment type="similarity">
    <text evidence="10">In the N-terminal section; belongs to the NAD(P)-dependent epimerase/dehydratase family.</text>
</comment>
<comment type="caution">
    <text evidence="16">The sequence shown here is derived from an EMBL/GenBank/DDBJ whole genome shotgun (WGS) entry which is preliminary data.</text>
</comment>
<name>A0A261XXX7_9FUNG</name>
<dbReference type="EMBL" id="MVBO01000097">
    <property type="protein sequence ID" value="OZJ03207.1"/>
    <property type="molecule type" value="Genomic_DNA"/>
</dbReference>
<feature type="binding site" evidence="12">
    <location>
        <position position="231"/>
    </location>
    <ligand>
        <name>FAD</name>
        <dbReference type="ChEBI" id="CHEBI:57692"/>
    </ligand>
</feature>
<keyword evidence="17" id="KW-1185">Reference proteome</keyword>
<evidence type="ECO:0000256" key="13">
    <source>
        <dbReference type="RuleBase" id="RU362067"/>
    </source>
</evidence>
<dbReference type="InterPro" id="IPR036291">
    <property type="entry name" value="NAD(P)-bd_dom_sf"/>
</dbReference>
<comment type="similarity">
    <text evidence="11">In the C-terminal section; belongs to the aldose epimerase family.</text>
</comment>
<keyword evidence="13" id="KW-0285">Flavoprotein</keyword>
<comment type="cofactor">
    <cofactor evidence="2">
        <name>NAD(+)</name>
        <dbReference type="ChEBI" id="CHEBI:57540"/>
    </cofactor>
</comment>
<keyword evidence="6 13" id="KW-0560">Oxidoreductase</keyword>
<evidence type="ECO:0000256" key="3">
    <source>
        <dbReference type="ARBA" id="ARBA00001974"/>
    </source>
</evidence>
<dbReference type="Pfam" id="PF01593">
    <property type="entry name" value="Amino_oxidase"/>
    <property type="match status" value="1"/>
</dbReference>
<evidence type="ECO:0000256" key="12">
    <source>
        <dbReference type="PIRSR" id="PIRSR601613-1"/>
    </source>
</evidence>
<feature type="binding site" evidence="12">
    <location>
        <position position="432"/>
    </location>
    <ligand>
        <name>FAD</name>
        <dbReference type="ChEBI" id="CHEBI:57692"/>
    </ligand>
</feature>
<evidence type="ECO:0000256" key="6">
    <source>
        <dbReference type="ARBA" id="ARBA00023002"/>
    </source>
</evidence>